<dbReference type="InterPro" id="IPR029058">
    <property type="entry name" value="AB_hydrolase_fold"/>
</dbReference>
<dbReference type="EMBL" id="RJVO01000002">
    <property type="protein sequence ID" value="ROH91965.1"/>
    <property type="molecule type" value="Genomic_DNA"/>
</dbReference>
<accession>A0A3N0VGY0</accession>
<proteinExistence type="predicted"/>
<dbReference type="InterPro" id="IPR050266">
    <property type="entry name" value="AB_hydrolase_sf"/>
</dbReference>
<dbReference type="Pfam" id="PF00561">
    <property type="entry name" value="Abhydrolase_1"/>
    <property type="match status" value="1"/>
</dbReference>
<keyword evidence="3" id="KW-1185">Reference proteome</keyword>
<protein>
    <submittedName>
        <fullName evidence="2">Alpha/beta hydrolase</fullName>
    </submittedName>
</protein>
<dbReference type="PRINTS" id="PR00412">
    <property type="entry name" value="EPOXHYDRLASE"/>
</dbReference>
<evidence type="ECO:0000259" key="1">
    <source>
        <dbReference type="Pfam" id="PF00561"/>
    </source>
</evidence>
<dbReference type="InterPro" id="IPR000073">
    <property type="entry name" value="AB_hydrolase_1"/>
</dbReference>
<name>A0A3N0VGY0_9GAMM</name>
<evidence type="ECO:0000313" key="2">
    <source>
        <dbReference type="EMBL" id="ROH91965.1"/>
    </source>
</evidence>
<organism evidence="2 3">
    <name type="scientific">Stagnimonas aquatica</name>
    <dbReference type="NCBI Taxonomy" id="2689987"/>
    <lineage>
        <taxon>Bacteria</taxon>
        <taxon>Pseudomonadati</taxon>
        <taxon>Pseudomonadota</taxon>
        <taxon>Gammaproteobacteria</taxon>
        <taxon>Nevskiales</taxon>
        <taxon>Nevskiaceae</taxon>
        <taxon>Stagnimonas</taxon>
    </lineage>
</organism>
<reference evidence="2 3" key="1">
    <citation type="submission" date="2018-10" db="EMBL/GenBank/DDBJ databases">
        <authorList>
            <person name="Chen W.-M."/>
        </authorList>
    </citation>
    <scope>NUCLEOTIDE SEQUENCE [LARGE SCALE GENOMIC DNA]</scope>
    <source>
        <strain evidence="2 3">THS-13</strain>
    </source>
</reference>
<feature type="domain" description="AB hydrolase-1" evidence="1">
    <location>
        <begin position="40"/>
        <end position="156"/>
    </location>
</feature>
<comment type="caution">
    <text evidence="2">The sequence shown here is derived from an EMBL/GenBank/DDBJ whole genome shotgun (WGS) entry which is preliminary data.</text>
</comment>
<sequence>MSANPTLRPPSPEAWRAAGAHFDYRGQRIYYRDSGASAKPALLLIHGFPSASWDWHGLWAPLAERFRLIAPDMIGFGFSTKPRGWGYSIHDQADLHAALCARLGVSEVHVLAHDYGVSVAQELLARHEAAFLPPPFTGEGRGGGVLRLRSIVFLNGGLFPETHRPRPIQKLLLSPLGPLVSRLFNERGFRKSFSAVFGPDTKPSAAELAAFWQLVAYNDGGRIMHELIRYILDRRQHRERWLSAMQRTAVPMRLINGPVDPVSGAHMVARYRELIAAPDVVSLPGIGHYPQVEAPQAVLDAFLQFHDRQRVS</sequence>
<dbReference type="AlphaFoldDB" id="A0A3N0VGY0"/>
<dbReference type="Proteomes" id="UP000282106">
    <property type="component" value="Unassembled WGS sequence"/>
</dbReference>
<dbReference type="Gene3D" id="3.40.50.1820">
    <property type="entry name" value="alpha/beta hydrolase"/>
    <property type="match status" value="1"/>
</dbReference>
<dbReference type="PANTHER" id="PTHR43798">
    <property type="entry name" value="MONOACYLGLYCEROL LIPASE"/>
    <property type="match status" value="1"/>
</dbReference>
<dbReference type="InParanoid" id="A0A3N0VGY0"/>
<dbReference type="GO" id="GO:0016020">
    <property type="term" value="C:membrane"/>
    <property type="evidence" value="ECO:0007669"/>
    <property type="project" value="TreeGrafter"/>
</dbReference>
<dbReference type="SUPFAM" id="SSF53474">
    <property type="entry name" value="alpha/beta-Hydrolases"/>
    <property type="match status" value="1"/>
</dbReference>
<dbReference type="PANTHER" id="PTHR43798:SF33">
    <property type="entry name" value="HYDROLASE, PUTATIVE (AFU_ORTHOLOGUE AFUA_2G14860)-RELATED"/>
    <property type="match status" value="1"/>
</dbReference>
<keyword evidence="2" id="KW-0378">Hydrolase</keyword>
<dbReference type="InterPro" id="IPR000639">
    <property type="entry name" value="Epox_hydrolase-like"/>
</dbReference>
<dbReference type="GO" id="GO:0046464">
    <property type="term" value="P:acylglycerol catabolic process"/>
    <property type="evidence" value="ECO:0007669"/>
    <property type="project" value="TreeGrafter"/>
</dbReference>
<evidence type="ECO:0000313" key="3">
    <source>
        <dbReference type="Proteomes" id="UP000282106"/>
    </source>
</evidence>
<dbReference type="GO" id="GO:0047372">
    <property type="term" value="F:monoacylglycerol lipase activity"/>
    <property type="evidence" value="ECO:0007669"/>
    <property type="project" value="TreeGrafter"/>
</dbReference>
<dbReference type="RefSeq" id="WP_123211009.1">
    <property type="nucleotide sequence ID" value="NZ_RJVO01000002.1"/>
</dbReference>
<gene>
    <name evidence="2" type="ORF">ED208_06220</name>
</gene>